<organism evidence="1">
    <name type="scientific">Diabrotica virgifera virgifera</name>
    <name type="common">western corn rootworm</name>
    <dbReference type="NCBI Taxonomy" id="50390"/>
    <lineage>
        <taxon>Eukaryota</taxon>
        <taxon>Metazoa</taxon>
        <taxon>Ecdysozoa</taxon>
        <taxon>Arthropoda</taxon>
        <taxon>Hexapoda</taxon>
        <taxon>Insecta</taxon>
        <taxon>Pterygota</taxon>
        <taxon>Neoptera</taxon>
        <taxon>Endopterygota</taxon>
        <taxon>Coleoptera</taxon>
        <taxon>Polyphaga</taxon>
        <taxon>Cucujiformia</taxon>
        <taxon>Chrysomeloidea</taxon>
        <taxon>Chrysomelidae</taxon>
        <taxon>Galerucinae</taxon>
        <taxon>Diabroticina</taxon>
        <taxon>Diabroticites</taxon>
        <taxon>Diabrotica</taxon>
    </lineage>
</organism>
<dbReference type="InParanoid" id="A0A6P7FB95"/>
<reference evidence="1" key="1">
    <citation type="submission" date="2025-08" db="UniProtKB">
        <authorList>
            <consortium name="RefSeq"/>
        </authorList>
    </citation>
    <scope>IDENTIFICATION</scope>
    <source>
        <tissue evidence="1">Whole insect</tissue>
    </source>
</reference>
<proteinExistence type="predicted"/>
<name>A0A6P7FB95_DIAVI</name>
<dbReference type="PANTHER" id="PTHR46704">
    <property type="entry name" value="CXC DOMAIN-CONTAINING PROTEIN-RELATED"/>
    <property type="match status" value="1"/>
</dbReference>
<dbReference type="AlphaFoldDB" id="A0A6P7FB95"/>
<gene>
    <name evidence="1" type="primary">LOC114328501</name>
</gene>
<protein>
    <submittedName>
        <fullName evidence="1">Uncharacterized protein LOC114328501</fullName>
    </submittedName>
</protein>
<sequence>MLSIRKFTWKSCETFTDLANKFFFYVIQKASAQKTQRIDFIFDSYFEQSVKSTEHLRRSKTECIILHSIDDHTKLPKQENKFWGSSRNKILLQQFLKRHIEKQTVLNNYDIVFSTINEDPSTSNIINLIDSQLQRSDVEEADVKIIIHINHAVLNGFENIYLISSDTDVMVLALFFFESFKNLGLKTLWIQGGSGKCTRNIAIHSLARLHGKQVCSILPALHHLTGGDYTSKVGTKARALKENPTQYLQNFARDCSPFSIEKCTKNAEKFLVNITKTVDCNCTSFDELRVWIYKHKNSVIENLPPTSNSIKLHILRAFYVVHIQTNVLNSAMDELDPTSYGFFMDDNLLMPQKVHILIPPAEKLPAGCNCSVCGPRCNCRRLKILCCSFCACMKKNICTNKQ</sequence>
<accession>A0A6P7FB95</accession>
<dbReference type="RefSeq" id="XP_028133169.1">
    <property type="nucleotide sequence ID" value="XM_028277368.1"/>
</dbReference>
<evidence type="ECO:0000313" key="1">
    <source>
        <dbReference type="RefSeq" id="XP_028133169.1"/>
    </source>
</evidence>
<dbReference type="PANTHER" id="PTHR46704:SF1">
    <property type="entry name" value="TELOMERE LENGTH REGULATION PROTEIN TEL2 HOMOLOG"/>
    <property type="match status" value="1"/>
</dbReference>